<dbReference type="Proteomes" id="UP000249066">
    <property type="component" value="Unassembled WGS sequence"/>
</dbReference>
<dbReference type="EMBL" id="QFNN01000008">
    <property type="protein sequence ID" value="PZO91497.1"/>
    <property type="molecule type" value="Genomic_DNA"/>
</dbReference>
<proteinExistence type="predicted"/>
<organism evidence="1 2">
    <name type="scientific">Sphingomonas sanxanigenens</name>
    <dbReference type="NCBI Taxonomy" id="397260"/>
    <lineage>
        <taxon>Bacteria</taxon>
        <taxon>Pseudomonadati</taxon>
        <taxon>Pseudomonadota</taxon>
        <taxon>Alphaproteobacteria</taxon>
        <taxon>Sphingomonadales</taxon>
        <taxon>Sphingomonadaceae</taxon>
        <taxon>Sphingomonas</taxon>
    </lineage>
</organism>
<accession>A0A2W5AEB9</accession>
<gene>
    <name evidence="1" type="ORF">DI623_02965</name>
</gene>
<evidence type="ECO:0000313" key="2">
    <source>
        <dbReference type="Proteomes" id="UP000249066"/>
    </source>
</evidence>
<dbReference type="AlphaFoldDB" id="A0A2W5AEB9"/>
<sequence length="234" mass="26490">MTARTIHQILTGAAGEKYRRTFQPVRRNSFNVGEREHRLWRPINKKEIGLRMKAAERFDRTQKEAGRRNGPLGHIGLEVLRELYRIVDYKTGRLDPSIDYIMRRTRRARAAVVAALARLRQHGFLDWIRRTEPTDREGAGPQVQQVTNAYWFGLPKSAADFVARVLGRAPAPADDELRRAEDAARTAEMIAALPVRERMSLMIDDPNLAEVLSRLGEGIESRGASSPSDQNPAL</sequence>
<evidence type="ECO:0000313" key="1">
    <source>
        <dbReference type="EMBL" id="PZO91497.1"/>
    </source>
</evidence>
<protein>
    <submittedName>
        <fullName evidence="1">Replication protein A</fullName>
    </submittedName>
</protein>
<name>A0A2W5AEB9_9SPHN</name>
<comment type="caution">
    <text evidence="1">The sequence shown here is derived from an EMBL/GenBank/DDBJ whole genome shotgun (WGS) entry which is preliminary data.</text>
</comment>
<reference evidence="1 2" key="1">
    <citation type="submission" date="2017-08" db="EMBL/GenBank/DDBJ databases">
        <title>Infants hospitalized years apart are colonized by the same room-sourced microbial strains.</title>
        <authorList>
            <person name="Brooks B."/>
            <person name="Olm M.R."/>
            <person name="Firek B.A."/>
            <person name="Baker R."/>
            <person name="Thomas B.C."/>
            <person name="Morowitz M.J."/>
            <person name="Banfield J.F."/>
        </authorList>
    </citation>
    <scope>NUCLEOTIDE SEQUENCE [LARGE SCALE GENOMIC DNA]</scope>
    <source>
        <strain evidence="1">S2_018_000_R2_101</strain>
    </source>
</reference>